<dbReference type="PROSITE" id="PS50259">
    <property type="entry name" value="G_PROTEIN_RECEP_F3_4"/>
    <property type="match status" value="2"/>
</dbReference>
<keyword evidence="3 15" id="KW-0812">Transmembrane</keyword>
<keyword evidence="19" id="KW-1185">Reference proteome</keyword>
<keyword evidence="6" id="KW-0297">G-protein coupled receptor</keyword>
<evidence type="ECO:0000256" key="8">
    <source>
        <dbReference type="ARBA" id="ARBA00023170"/>
    </source>
</evidence>
<dbReference type="InterPro" id="IPR011500">
    <property type="entry name" value="GPCR_3_9-Cys_dom"/>
</dbReference>
<keyword evidence="8 18" id="KW-0675">Receptor</keyword>
<feature type="transmembrane region" description="Helical" evidence="15">
    <location>
        <begin position="1278"/>
        <end position="1298"/>
    </location>
</feature>
<dbReference type="CDD" id="cd15290">
    <property type="entry name" value="7tmC_TAS1R3"/>
    <property type="match status" value="1"/>
</dbReference>
<dbReference type="InterPro" id="IPR038550">
    <property type="entry name" value="GPCR_3_9-Cys_sf"/>
</dbReference>
<accession>A0AAD9CG65</accession>
<feature type="transmembrane region" description="Helical" evidence="15">
    <location>
        <begin position="1195"/>
        <end position="1223"/>
    </location>
</feature>
<keyword evidence="5 15" id="KW-1133">Transmembrane helix</keyword>
<comment type="subcellular location">
    <subcellularLocation>
        <location evidence="1">Cell membrane</location>
        <topology evidence="1">Multi-pass membrane protein</topology>
    </subcellularLocation>
</comment>
<evidence type="ECO:0000256" key="9">
    <source>
        <dbReference type="ARBA" id="ARBA00023180"/>
    </source>
</evidence>
<feature type="transmembrane region" description="Helical" evidence="15">
    <location>
        <begin position="567"/>
        <end position="589"/>
    </location>
</feature>
<evidence type="ECO:0000313" key="19">
    <source>
        <dbReference type="Proteomes" id="UP001228049"/>
    </source>
</evidence>
<feature type="transmembrane region" description="Helical" evidence="15">
    <location>
        <begin position="635"/>
        <end position="658"/>
    </location>
</feature>
<dbReference type="InterPro" id="IPR017979">
    <property type="entry name" value="GPCR_3_CS"/>
</dbReference>
<dbReference type="GO" id="GO:0004930">
    <property type="term" value="F:G protein-coupled receptor activity"/>
    <property type="evidence" value="ECO:0007669"/>
    <property type="project" value="UniProtKB-KW"/>
</dbReference>
<dbReference type="PANTHER" id="PTHR24061:SF435">
    <property type="entry name" value="TASTE RECEPTOR TYPE 1 MEMBER 3"/>
    <property type="match status" value="1"/>
</dbReference>
<proteinExistence type="inferred from homology"/>
<dbReference type="FunFam" id="2.10.50.30:FF:000004">
    <property type="entry name" value="Taste receptor type 1 member 3-like protein"/>
    <property type="match status" value="1"/>
</dbReference>
<dbReference type="PANTHER" id="PTHR24061">
    <property type="entry name" value="CALCIUM-SENSING RECEPTOR-RELATED"/>
    <property type="match status" value="1"/>
</dbReference>
<evidence type="ECO:0000256" key="3">
    <source>
        <dbReference type="ARBA" id="ARBA00022692"/>
    </source>
</evidence>
<feature type="domain" description="G-protein coupled receptors family 3 profile" evidence="17">
    <location>
        <begin position="1184"/>
        <end position="1427"/>
    </location>
</feature>
<dbReference type="InterPro" id="IPR028082">
    <property type="entry name" value="Peripla_BP_I"/>
</dbReference>
<evidence type="ECO:0000256" key="12">
    <source>
        <dbReference type="ARBA" id="ARBA00038762"/>
    </source>
</evidence>
<evidence type="ECO:0000256" key="14">
    <source>
        <dbReference type="ARBA" id="ARBA00042614"/>
    </source>
</evidence>
<evidence type="ECO:0000256" key="5">
    <source>
        <dbReference type="ARBA" id="ARBA00022989"/>
    </source>
</evidence>
<dbReference type="FunFam" id="3.40.50.2300:FF:000016">
    <property type="entry name" value="Taste 1 receptor member 2"/>
    <property type="match status" value="2"/>
</dbReference>
<protein>
    <recommendedName>
        <fullName evidence="13">Taste receptor type 1 member 3</fullName>
    </recommendedName>
    <alternativeName>
        <fullName evidence="14">Sweet taste receptor T1R3</fullName>
    </alternativeName>
</protein>
<dbReference type="InterPro" id="IPR000337">
    <property type="entry name" value="GPCR_3"/>
</dbReference>
<feature type="transmembrane region" description="Helical" evidence="15">
    <location>
        <begin position="1363"/>
        <end position="1384"/>
    </location>
</feature>
<feature type="domain" description="G-protein coupled receptors family 3 profile" evidence="17">
    <location>
        <begin position="566"/>
        <end position="698"/>
    </location>
</feature>
<feature type="transmembrane region" description="Helical" evidence="15">
    <location>
        <begin position="1390"/>
        <end position="1410"/>
    </location>
</feature>
<comment type="similarity">
    <text evidence="11">Belongs to the G-protein coupled receptor 3 family. TAS1R subfamily.</text>
</comment>
<dbReference type="PROSITE" id="PS00980">
    <property type="entry name" value="G_PROTEIN_RECEP_F3_2"/>
    <property type="match status" value="1"/>
</dbReference>
<feature type="transmembrane region" description="Helical" evidence="15">
    <location>
        <begin position="1235"/>
        <end position="1258"/>
    </location>
</feature>
<dbReference type="SUPFAM" id="SSF53822">
    <property type="entry name" value="Periplasmic binding protein-like I"/>
    <property type="match status" value="2"/>
</dbReference>
<keyword evidence="4 16" id="KW-0732">Signal</keyword>
<reference evidence="18" key="1">
    <citation type="submission" date="2023-04" db="EMBL/GenBank/DDBJ databases">
        <title>Chromosome-level genome of Chaenocephalus aceratus.</title>
        <authorList>
            <person name="Park H."/>
        </authorList>
    </citation>
    <scope>NUCLEOTIDE SEQUENCE</scope>
    <source>
        <strain evidence="18">DE</strain>
        <tissue evidence="18">Muscle</tissue>
    </source>
</reference>
<comment type="caution">
    <text evidence="18">The sequence shown here is derived from an EMBL/GenBank/DDBJ whole genome shotgun (WGS) entry which is preliminary data.</text>
</comment>
<dbReference type="GO" id="GO:0050916">
    <property type="term" value="P:sensory perception of sweet taste"/>
    <property type="evidence" value="ECO:0007669"/>
    <property type="project" value="TreeGrafter"/>
</dbReference>
<evidence type="ECO:0000256" key="6">
    <source>
        <dbReference type="ARBA" id="ARBA00023040"/>
    </source>
</evidence>
<evidence type="ECO:0000256" key="15">
    <source>
        <dbReference type="SAM" id="Phobius"/>
    </source>
</evidence>
<feature type="transmembrane region" description="Helical" evidence="15">
    <location>
        <begin position="601"/>
        <end position="623"/>
    </location>
</feature>
<dbReference type="InterPro" id="IPR000068">
    <property type="entry name" value="GPCR_3_Ca_sens_rcpt-rel"/>
</dbReference>
<dbReference type="GO" id="GO:0050917">
    <property type="term" value="P:sensory perception of umami taste"/>
    <property type="evidence" value="ECO:0007669"/>
    <property type="project" value="TreeGrafter"/>
</dbReference>
<organism evidence="18 19">
    <name type="scientific">Dissostichus eleginoides</name>
    <name type="common">Patagonian toothfish</name>
    <name type="synonym">Dissostichus amissus</name>
    <dbReference type="NCBI Taxonomy" id="100907"/>
    <lineage>
        <taxon>Eukaryota</taxon>
        <taxon>Metazoa</taxon>
        <taxon>Chordata</taxon>
        <taxon>Craniata</taxon>
        <taxon>Vertebrata</taxon>
        <taxon>Euteleostomi</taxon>
        <taxon>Actinopterygii</taxon>
        <taxon>Neopterygii</taxon>
        <taxon>Teleostei</taxon>
        <taxon>Neoteleostei</taxon>
        <taxon>Acanthomorphata</taxon>
        <taxon>Eupercaria</taxon>
        <taxon>Perciformes</taxon>
        <taxon>Notothenioidei</taxon>
        <taxon>Nototheniidae</taxon>
        <taxon>Dissostichus</taxon>
    </lineage>
</organism>
<gene>
    <name evidence="18" type="ORF">KUDE01_004349</name>
</gene>
<dbReference type="CDD" id="cd06363">
    <property type="entry name" value="PBP1_taste_receptor"/>
    <property type="match status" value="2"/>
</dbReference>
<feature type="chain" id="PRO_5042102757" description="Taste receptor type 1 member 3" evidence="16">
    <location>
        <begin position="20"/>
        <end position="1452"/>
    </location>
</feature>
<evidence type="ECO:0000256" key="2">
    <source>
        <dbReference type="ARBA" id="ARBA00022475"/>
    </source>
</evidence>
<dbReference type="Pfam" id="PF01094">
    <property type="entry name" value="ANF_receptor"/>
    <property type="match status" value="2"/>
</dbReference>
<keyword evidence="7 15" id="KW-0472">Membrane</keyword>
<dbReference type="InterPro" id="IPR001828">
    <property type="entry name" value="ANF_lig-bd_rcpt"/>
</dbReference>
<dbReference type="Gene3D" id="2.10.50.30">
    <property type="entry name" value="GPCR, family 3, nine cysteines domain"/>
    <property type="match status" value="1"/>
</dbReference>
<dbReference type="Pfam" id="PF07562">
    <property type="entry name" value="NCD3G"/>
    <property type="match status" value="1"/>
</dbReference>
<dbReference type="GO" id="GO:0005886">
    <property type="term" value="C:plasma membrane"/>
    <property type="evidence" value="ECO:0007669"/>
    <property type="project" value="UniProtKB-SubCell"/>
</dbReference>
<feature type="transmembrane region" description="Helical" evidence="15">
    <location>
        <begin position="678"/>
        <end position="697"/>
    </location>
</feature>
<dbReference type="InterPro" id="IPR017978">
    <property type="entry name" value="GPCR_3_C"/>
</dbReference>
<evidence type="ECO:0000256" key="11">
    <source>
        <dbReference type="ARBA" id="ARBA00038492"/>
    </source>
</evidence>
<evidence type="ECO:0000313" key="18">
    <source>
        <dbReference type="EMBL" id="KAK1901380.1"/>
    </source>
</evidence>
<keyword evidence="10" id="KW-0807">Transducer</keyword>
<keyword evidence="2" id="KW-1003">Cell membrane</keyword>
<sequence>MTAHWTFLVLCCAISLSHSEDPHEWFQNISTSLFNLPGDIMLGGLFQINLLSTNLSQRTEPDNISCENLNEAGLGLALVMKYAVDEINANQILLPGMKLGYEIYDTCRESAVIMKPTISFLTAKSNKALSVECNYTDYETSISAVIGPMSSEMVSVIGKLLGFFLMPQVSFSATSDKFSDKLLYPSFFRTVPSDKWQVKVMALLLKEFEWNWVAVVGSDEEYGQRGVQEFSKITENMSVCVAYQGLIPVYTDSGPAINTIIDNINATKVGVVVVFALAEPAAIFFKEVIRRNVRAVWIASTSWSINNHLTSLPNIQNIGTIVGFIDQTQTLDELTAYTQVLLTKLSDERENMSHPAPKSKVNSKNPCPQCWNLSLANISLVTEPRVKHTAFSVYAAIYFVAEALHSLLGCNSTGCLKETKVYPWKLLEVLRNTSIDINGTHLQFDSKGNPNRGYDIIEWVWNASTVDFVVVGSFKEKLFINKTLLKWPTAKVPQSKCSAECGQGQVRRVKGFHSCCFDCIDCLEGTYQKNEEDTHCTKCPDRQWSSNKSTSCTDPCFEFLSWNTPEALQLTLAGVLLLICQVSVGVVFLKHRGSFIVAASGGNLSFVALISLMGACLSLVLFLGQPGDMVCRLQLPLTSIFKTVAISIITFISLQILYVTEFPKMAASHLHILRGPGIWLFVLVCFAVQGALCSWFLVEGSTLLSHSEDPPGWFQNISTSLFNLPGDIMLGGLFHINLLSSELSQRTEPDNISCENLTEAGLGLALVMKYAVDKINSNQLLLPGMKLGYEIYDTCRESAVILQPTISFLTAKSNKVLSVECNYTNYETSISAVIGPMSSEMVSVIGKLLGFFLMPQVSFGATSDKFSDKLLYPSFFRTVPSDKWQVKVIALLLKEFEWNWVAVVGSDEEYGQQGVQEFSKITENMSVCVAYQGLIPVYTDSGPAITTIIDNINATKVGVVVVFALAEPAAIFFKEVIRRNVRAVWIASASWSIKNRLTSLPNIQSIGTVIGLQYQTQTLYELTAYTQVLLTKLSDERANMSPPAPKSEANSRNPCPQCWNLSPANISLVTDTSVQRTAFSVYAAIYFVAEALHSLLGCNSTGCLKETKIYPWKLLEVLRNTSIDINGTHLQFDSKGNPNVGYDIIEWVWNASTLDFVVVGSFKEKLSINKTLLKWHTANSEVSVGVVFLKHRGSFIVAASGGTLSFVALISLMGACLSLVLFLGQPRDMVCRLQLPLTSIFNTVAISIITFISLQILYVTEFPKMAASHLHILRGPGIWLFVLVCFAVQGALCSWFLVEGSTLSEYVANLKIDFVRSFLTCPMSPLIGFALIQGFNGAMALISFMSTFMAAKPLHQYNLARDITFASLIYCVIWVTFIPIYIGLSHKDRSIVHVSFNLASNFGLVVAYYFPKCYLLLRKPELNTAEHFCTFLEGAPLTQAQEEPQPQQEPGK</sequence>
<dbReference type="Pfam" id="PF00003">
    <property type="entry name" value="7tm_3"/>
    <property type="match status" value="2"/>
</dbReference>
<evidence type="ECO:0000256" key="13">
    <source>
        <dbReference type="ARBA" id="ARBA00040705"/>
    </source>
</evidence>
<evidence type="ECO:0000256" key="16">
    <source>
        <dbReference type="SAM" id="SignalP"/>
    </source>
</evidence>
<evidence type="ECO:0000256" key="1">
    <source>
        <dbReference type="ARBA" id="ARBA00004651"/>
    </source>
</evidence>
<feature type="transmembrane region" description="Helical" evidence="15">
    <location>
        <begin position="1326"/>
        <end position="1351"/>
    </location>
</feature>
<dbReference type="Proteomes" id="UP001228049">
    <property type="component" value="Unassembled WGS sequence"/>
</dbReference>
<evidence type="ECO:0000259" key="17">
    <source>
        <dbReference type="PROSITE" id="PS50259"/>
    </source>
</evidence>
<keyword evidence="9" id="KW-0325">Glycoprotein</keyword>
<evidence type="ECO:0000256" key="4">
    <source>
        <dbReference type="ARBA" id="ARBA00022729"/>
    </source>
</evidence>
<feature type="signal peptide" evidence="16">
    <location>
        <begin position="1"/>
        <end position="19"/>
    </location>
</feature>
<dbReference type="EMBL" id="JASDAP010000006">
    <property type="protein sequence ID" value="KAK1901380.1"/>
    <property type="molecule type" value="Genomic_DNA"/>
</dbReference>
<comment type="subunit">
    <text evidence="12">Forms homodimers or heterodimers with TAS1R1 and TAS1R2.</text>
</comment>
<evidence type="ECO:0000256" key="10">
    <source>
        <dbReference type="ARBA" id="ARBA00023224"/>
    </source>
</evidence>
<evidence type="ECO:0000256" key="7">
    <source>
        <dbReference type="ARBA" id="ARBA00023136"/>
    </source>
</evidence>
<dbReference type="PRINTS" id="PR00248">
    <property type="entry name" value="GPCRMGR"/>
</dbReference>
<name>A0AAD9CG65_DISEL</name>
<dbReference type="Gene3D" id="3.40.50.2300">
    <property type="match status" value="4"/>
</dbReference>